<dbReference type="AlphaFoldDB" id="A0AAE2RGG7"/>
<protein>
    <submittedName>
        <fullName evidence="1">OsmC family protein</fullName>
    </submittedName>
</protein>
<comment type="caution">
    <text evidence="1">The sequence shown here is derived from an EMBL/GenBank/DDBJ whole genome shotgun (WGS) entry which is preliminary data.</text>
</comment>
<dbReference type="PANTHER" id="PTHR42830:SF2">
    <property type="entry name" value="OSMC_OHR FAMILY PROTEIN"/>
    <property type="match status" value="1"/>
</dbReference>
<dbReference type="RefSeq" id="WP_194416874.1">
    <property type="nucleotide sequence ID" value="NZ_JACXXJ020000005.1"/>
</dbReference>
<gene>
    <name evidence="1" type="ORF">IEI95_018550</name>
</gene>
<dbReference type="InterPro" id="IPR003718">
    <property type="entry name" value="OsmC/Ohr_fam"/>
</dbReference>
<name>A0AAE2RGG7_AGRVI</name>
<dbReference type="Gene3D" id="3.30.300.20">
    <property type="match status" value="1"/>
</dbReference>
<organism evidence="1 2">
    <name type="scientific">Agrobacterium vitis</name>
    <name type="common">Rhizobium vitis</name>
    <dbReference type="NCBI Taxonomy" id="373"/>
    <lineage>
        <taxon>Bacteria</taxon>
        <taxon>Pseudomonadati</taxon>
        <taxon>Pseudomonadota</taxon>
        <taxon>Alphaproteobacteria</taxon>
        <taxon>Hyphomicrobiales</taxon>
        <taxon>Rhizobiaceae</taxon>
        <taxon>Rhizobium/Agrobacterium group</taxon>
        <taxon>Agrobacterium</taxon>
    </lineage>
</organism>
<dbReference type="Proteomes" id="UP000655037">
    <property type="component" value="Unassembled WGS sequence"/>
</dbReference>
<reference evidence="1" key="1">
    <citation type="submission" date="2020-11" db="EMBL/GenBank/DDBJ databases">
        <title>Agrobacterium vitis strain K377 genome.</title>
        <authorList>
            <person name="Xi H."/>
        </authorList>
    </citation>
    <scope>NUCLEOTIDE SEQUENCE</scope>
    <source>
        <strain evidence="1">K377</strain>
    </source>
</reference>
<sequence>MTHHYTSSVIWTGNRGEGTASYRSYDRSWDVAVPGKPVIHCSNDPLLGGDPSKMNPEDLLLSALSACHMLWYLHYASDAGIIVTRYEDTPLGVGAIEKGGAGRFTAATLRPRITVFSGTDIEAATAIHHKIHEVCFIARSVNFPISYEPDFLFEA</sequence>
<dbReference type="EMBL" id="JACXXJ020000005">
    <property type="protein sequence ID" value="MBF2716216.1"/>
    <property type="molecule type" value="Genomic_DNA"/>
</dbReference>
<evidence type="ECO:0000313" key="1">
    <source>
        <dbReference type="EMBL" id="MBF2716216.1"/>
    </source>
</evidence>
<evidence type="ECO:0000313" key="2">
    <source>
        <dbReference type="Proteomes" id="UP000655037"/>
    </source>
</evidence>
<dbReference type="SUPFAM" id="SSF82784">
    <property type="entry name" value="OsmC-like"/>
    <property type="match status" value="1"/>
</dbReference>
<dbReference type="InterPro" id="IPR052707">
    <property type="entry name" value="OsmC_Ohr_Peroxiredoxin"/>
</dbReference>
<dbReference type="Pfam" id="PF02566">
    <property type="entry name" value="OsmC"/>
    <property type="match status" value="1"/>
</dbReference>
<dbReference type="PANTHER" id="PTHR42830">
    <property type="entry name" value="OSMOTICALLY INDUCIBLE FAMILY PROTEIN"/>
    <property type="match status" value="1"/>
</dbReference>
<proteinExistence type="predicted"/>
<dbReference type="InterPro" id="IPR015946">
    <property type="entry name" value="KH_dom-like_a/b"/>
</dbReference>
<accession>A0AAE2RGG7</accession>
<dbReference type="InterPro" id="IPR036102">
    <property type="entry name" value="OsmC/Ohrsf"/>
</dbReference>